<keyword evidence="7" id="KW-0408">Iron</keyword>
<evidence type="ECO:0000256" key="9">
    <source>
        <dbReference type="ARBA" id="ARBA00023052"/>
    </source>
</evidence>
<keyword evidence="8" id="KW-0411">Iron-sulfur</keyword>
<comment type="cofactor">
    <cofactor evidence="1">
        <name>Mg(2+)</name>
        <dbReference type="ChEBI" id="CHEBI:18420"/>
    </cofactor>
</comment>
<evidence type="ECO:0000256" key="1">
    <source>
        <dbReference type="ARBA" id="ARBA00001946"/>
    </source>
</evidence>
<comment type="caution">
    <text evidence="12">The sequence shown here is derived from an EMBL/GenBank/DDBJ whole genome shotgun (WGS) entry which is preliminary data.</text>
</comment>
<feature type="domain" description="Pyruvate ferredoxin oxidoreductase beta subunit C-terminal" evidence="11">
    <location>
        <begin position="194"/>
        <end position="253"/>
    </location>
</feature>
<dbReference type="PANTHER" id="PTHR48084:SF4">
    <property type="entry name" value="2-OXOGLUTARATE OXIDOREDUCTASE SUBUNIT KORB"/>
    <property type="match status" value="1"/>
</dbReference>
<comment type="cofactor">
    <cofactor evidence="3">
        <name>[4Fe-4S] cluster</name>
        <dbReference type="ChEBI" id="CHEBI:49883"/>
    </cofactor>
</comment>
<dbReference type="Pfam" id="PF02775">
    <property type="entry name" value="TPP_enzyme_C"/>
    <property type="match status" value="1"/>
</dbReference>
<dbReference type="SUPFAM" id="SSF52518">
    <property type="entry name" value="Thiamin diphosphate-binding fold (THDP-binding)"/>
    <property type="match status" value="1"/>
</dbReference>
<dbReference type="PANTHER" id="PTHR48084">
    <property type="entry name" value="2-OXOGLUTARATE OXIDOREDUCTASE SUBUNIT KORB-RELATED"/>
    <property type="match status" value="1"/>
</dbReference>
<sequence length="276" mass="30855">MYNTKIKPTFCPGCGNYGIKQALQSALEQLDLKPHQAVITYDVGCNSNMADFIYAYGFHGLHGRSVPSAAGIKLANHKLPVIAIIGDGAFYSEGGTHFLNLMRANHDVTVIVHNNHRFSLTAGQYTSTTEEETITVTSPAGVIEEPVNPIAVSLVNHATFVARGFAGDVKHLTDLIISGVKHKGFSLIDVLQPCVIWNKEQSYEWYKKNIYYLKKADSKRQRALKDALNEKKLAVGVFYQENKPAYHEEFPALIKKPLVYQDIRKIDIREVMKEFG</sequence>
<dbReference type="GO" id="GO:0045333">
    <property type="term" value="P:cellular respiration"/>
    <property type="evidence" value="ECO:0007669"/>
    <property type="project" value="UniProtKB-ARBA"/>
</dbReference>
<evidence type="ECO:0000313" key="13">
    <source>
        <dbReference type="Proteomes" id="UP000228626"/>
    </source>
</evidence>
<dbReference type="EMBL" id="PFAR01000049">
    <property type="protein sequence ID" value="PIR92827.1"/>
    <property type="molecule type" value="Genomic_DNA"/>
</dbReference>
<name>A0A2H0V185_9BACT</name>
<evidence type="ECO:0000256" key="7">
    <source>
        <dbReference type="ARBA" id="ARBA00023004"/>
    </source>
</evidence>
<evidence type="ECO:0000256" key="5">
    <source>
        <dbReference type="ARBA" id="ARBA00022842"/>
    </source>
</evidence>
<dbReference type="Proteomes" id="UP000228626">
    <property type="component" value="Unassembled WGS sequence"/>
</dbReference>
<organism evidence="12 13">
    <name type="scientific">Candidatus Falkowbacteria bacterium CG10_big_fil_rev_8_21_14_0_10_43_10</name>
    <dbReference type="NCBI Taxonomy" id="1974567"/>
    <lineage>
        <taxon>Bacteria</taxon>
        <taxon>Candidatus Falkowiibacteriota</taxon>
    </lineage>
</organism>
<gene>
    <name evidence="12" type="ORF">COT99_04140</name>
</gene>
<keyword evidence="9" id="KW-0786">Thiamine pyrophosphate</keyword>
<dbReference type="GO" id="GO:0046872">
    <property type="term" value="F:metal ion binding"/>
    <property type="evidence" value="ECO:0007669"/>
    <property type="project" value="UniProtKB-KW"/>
</dbReference>
<keyword evidence="5" id="KW-0460">Magnesium</keyword>
<keyword evidence="4" id="KW-0479">Metal-binding</keyword>
<evidence type="ECO:0000256" key="8">
    <source>
        <dbReference type="ARBA" id="ARBA00023014"/>
    </source>
</evidence>
<evidence type="ECO:0000256" key="4">
    <source>
        <dbReference type="ARBA" id="ARBA00022723"/>
    </source>
</evidence>
<proteinExistence type="predicted"/>
<dbReference type="InterPro" id="IPR029061">
    <property type="entry name" value="THDP-binding"/>
</dbReference>
<dbReference type="InterPro" id="IPR032686">
    <property type="entry name" value="PFO_beta_C"/>
</dbReference>
<dbReference type="InterPro" id="IPR051457">
    <property type="entry name" value="2-oxoacid:Fd_oxidoreductase"/>
</dbReference>
<evidence type="ECO:0000256" key="6">
    <source>
        <dbReference type="ARBA" id="ARBA00023002"/>
    </source>
</evidence>
<comment type="cofactor">
    <cofactor evidence="2">
        <name>thiamine diphosphate</name>
        <dbReference type="ChEBI" id="CHEBI:58937"/>
    </cofactor>
</comment>
<dbReference type="GO" id="GO:0051536">
    <property type="term" value="F:iron-sulfur cluster binding"/>
    <property type="evidence" value="ECO:0007669"/>
    <property type="project" value="UniProtKB-KW"/>
</dbReference>
<dbReference type="GO" id="GO:0016625">
    <property type="term" value="F:oxidoreductase activity, acting on the aldehyde or oxo group of donors, iron-sulfur protein as acceptor"/>
    <property type="evidence" value="ECO:0007669"/>
    <property type="project" value="UniProtKB-ARBA"/>
</dbReference>
<reference evidence="13" key="1">
    <citation type="submission" date="2017-09" db="EMBL/GenBank/DDBJ databases">
        <title>Depth-based differentiation of microbial function through sediment-hosted aquifers and enrichment of novel symbionts in the deep terrestrial subsurface.</title>
        <authorList>
            <person name="Probst A.J."/>
            <person name="Ladd B."/>
            <person name="Jarett J.K."/>
            <person name="Geller-Mcgrath D.E."/>
            <person name="Sieber C.M.K."/>
            <person name="Emerson J.B."/>
            <person name="Anantharaman K."/>
            <person name="Thomas B.C."/>
            <person name="Malmstrom R."/>
            <person name="Stieglmeier M."/>
            <person name="Klingl A."/>
            <person name="Woyke T."/>
            <person name="Ryan C.M."/>
            <person name="Banfield J.F."/>
        </authorList>
    </citation>
    <scope>NUCLEOTIDE SEQUENCE [LARGE SCALE GENOMIC DNA]</scope>
</reference>
<evidence type="ECO:0000256" key="3">
    <source>
        <dbReference type="ARBA" id="ARBA00001966"/>
    </source>
</evidence>
<dbReference type="Pfam" id="PF12367">
    <property type="entry name" value="PFO_beta_C"/>
    <property type="match status" value="1"/>
</dbReference>
<evidence type="ECO:0000259" key="10">
    <source>
        <dbReference type="Pfam" id="PF02775"/>
    </source>
</evidence>
<dbReference type="GO" id="GO:0030976">
    <property type="term" value="F:thiamine pyrophosphate binding"/>
    <property type="evidence" value="ECO:0007669"/>
    <property type="project" value="InterPro"/>
</dbReference>
<keyword evidence="6" id="KW-0560">Oxidoreductase</keyword>
<protein>
    <submittedName>
        <fullName evidence="12">2-oxoacid ferredoxin oxidoreductase</fullName>
    </submittedName>
</protein>
<dbReference type="AlphaFoldDB" id="A0A2H0V185"/>
<dbReference type="NCBIfam" id="TIGR02177">
    <property type="entry name" value="PorB_KorB"/>
    <property type="match status" value="1"/>
</dbReference>
<feature type="domain" description="Thiamine pyrophosphate enzyme TPP-binding" evidence="10">
    <location>
        <begin position="42"/>
        <end position="190"/>
    </location>
</feature>
<accession>A0A2H0V185</accession>
<evidence type="ECO:0000256" key="2">
    <source>
        <dbReference type="ARBA" id="ARBA00001964"/>
    </source>
</evidence>
<evidence type="ECO:0000259" key="11">
    <source>
        <dbReference type="Pfam" id="PF12367"/>
    </source>
</evidence>
<dbReference type="Gene3D" id="3.40.50.970">
    <property type="match status" value="1"/>
</dbReference>
<evidence type="ECO:0000313" key="12">
    <source>
        <dbReference type="EMBL" id="PIR92827.1"/>
    </source>
</evidence>
<dbReference type="InterPro" id="IPR011896">
    <property type="entry name" value="OFOB"/>
</dbReference>
<dbReference type="InterPro" id="IPR011766">
    <property type="entry name" value="TPP_enzyme_TPP-bd"/>
</dbReference>